<gene>
    <name evidence="1" type="ORF">PCL_11377</name>
</gene>
<dbReference type="AlphaFoldDB" id="A0A2U3E9V1"/>
<evidence type="ECO:0000313" key="1">
    <source>
        <dbReference type="EMBL" id="PWI71283.1"/>
    </source>
</evidence>
<comment type="caution">
    <text evidence="1">The sequence shown here is derived from an EMBL/GenBank/DDBJ whole genome shotgun (WGS) entry which is preliminary data.</text>
</comment>
<reference evidence="1 2" key="1">
    <citation type="journal article" date="2016" name="Front. Microbiol.">
        <title>Genome and transcriptome sequences reveal the specific parasitism of the nematophagous Purpureocillium lilacinum 36-1.</title>
        <authorList>
            <person name="Xie J."/>
            <person name="Li S."/>
            <person name="Mo C."/>
            <person name="Xiao X."/>
            <person name="Peng D."/>
            <person name="Wang G."/>
            <person name="Xiao Y."/>
        </authorList>
    </citation>
    <scope>NUCLEOTIDE SEQUENCE [LARGE SCALE GENOMIC DNA]</scope>
    <source>
        <strain evidence="1 2">36-1</strain>
    </source>
</reference>
<evidence type="ECO:0000313" key="2">
    <source>
        <dbReference type="Proteomes" id="UP000245956"/>
    </source>
</evidence>
<proteinExistence type="predicted"/>
<protein>
    <submittedName>
        <fullName evidence="1">Uncharacterized protein</fullName>
    </submittedName>
</protein>
<sequence length="278" mass="31557">MTIFMELEGHSFLRFIYRPASAPTSRNLLVLEFWTEGRSEPHGFADHEQALALHHRLPQRNHDCYFGISYPPLHHHVPLYPSGVFAGGQPPVFQKSQCHLSRTPYPAADSAQQPPASSSPGPTIIPIVATLPVIIAAPKLLLFLPDRTPATPRPMETAVLDVANHWLRSFLCRTCSPACHVRPEARRIAIRYKTFENDVAELGFWINTRLVYATGIAPARYYSLARQLHAETSNRSVTPRSDIRDRFHSSFNSITRRPLLRHVDVGEPNMRMQREDWA</sequence>
<dbReference type="EMBL" id="LCWV01000007">
    <property type="protein sequence ID" value="PWI71283.1"/>
    <property type="molecule type" value="Genomic_DNA"/>
</dbReference>
<accession>A0A2U3E9V1</accession>
<name>A0A2U3E9V1_PURLI</name>
<organism evidence="1 2">
    <name type="scientific">Purpureocillium lilacinum</name>
    <name type="common">Paecilomyces lilacinus</name>
    <dbReference type="NCBI Taxonomy" id="33203"/>
    <lineage>
        <taxon>Eukaryota</taxon>
        <taxon>Fungi</taxon>
        <taxon>Dikarya</taxon>
        <taxon>Ascomycota</taxon>
        <taxon>Pezizomycotina</taxon>
        <taxon>Sordariomycetes</taxon>
        <taxon>Hypocreomycetidae</taxon>
        <taxon>Hypocreales</taxon>
        <taxon>Ophiocordycipitaceae</taxon>
        <taxon>Purpureocillium</taxon>
    </lineage>
</organism>
<dbReference type="Proteomes" id="UP000245956">
    <property type="component" value="Unassembled WGS sequence"/>
</dbReference>